<keyword evidence="1" id="KW-0732">Signal</keyword>
<evidence type="ECO:0000256" key="1">
    <source>
        <dbReference type="SAM" id="SignalP"/>
    </source>
</evidence>
<keyword evidence="3" id="KW-1185">Reference proteome</keyword>
<protein>
    <recommendedName>
        <fullName evidence="4">Lipoprotein</fullName>
    </recommendedName>
</protein>
<dbReference type="Proteomes" id="UP000298277">
    <property type="component" value="Unassembled WGS sequence"/>
</dbReference>
<evidence type="ECO:0000313" key="2">
    <source>
        <dbReference type="EMBL" id="TGK31508.1"/>
    </source>
</evidence>
<sequence length="112" mass="12550">MKLRTVLFYYPVLLSLLLSCSSEHVLIQPTLEGETKKIGKVRGSACGFLGILSPEYYFIPIRQNSKVERAYADAIRQIPGTKAIVNLTIQETWYWVLLGVTQCLTLTGDAVQ</sequence>
<accession>A0A5F1Y913</accession>
<dbReference type="RefSeq" id="WP_135595619.1">
    <property type="nucleotide sequence ID" value="NZ_RQEZ01000039.1"/>
</dbReference>
<reference evidence="2" key="1">
    <citation type="journal article" date="2019" name="PLoS Negl. Trop. Dis.">
        <title>Revisiting the worldwide diversity of Leptospira species in the environment.</title>
        <authorList>
            <person name="Vincent A.T."/>
            <person name="Schiettekatte O."/>
            <person name="Bourhy P."/>
            <person name="Veyrier F.J."/>
            <person name="Picardeau M."/>
        </authorList>
    </citation>
    <scope>NUCLEOTIDE SEQUENCE [LARGE SCALE GENOMIC DNA]</scope>
    <source>
        <strain evidence="2">201800299</strain>
    </source>
</reference>
<evidence type="ECO:0008006" key="4">
    <source>
        <dbReference type="Google" id="ProtNLM"/>
    </source>
</evidence>
<dbReference type="AlphaFoldDB" id="A0A5F1Y913"/>
<evidence type="ECO:0000313" key="3">
    <source>
        <dbReference type="Proteomes" id="UP000298277"/>
    </source>
</evidence>
<dbReference type="OrthoDB" id="5540922at2"/>
<name>A0A5F1Y913_9LEPT</name>
<feature type="signal peptide" evidence="1">
    <location>
        <begin position="1"/>
        <end position="24"/>
    </location>
</feature>
<gene>
    <name evidence="2" type="ORF">EHQ17_13940</name>
</gene>
<dbReference type="PROSITE" id="PS51257">
    <property type="entry name" value="PROKAR_LIPOPROTEIN"/>
    <property type="match status" value="1"/>
</dbReference>
<comment type="caution">
    <text evidence="2">The sequence shown here is derived from an EMBL/GenBank/DDBJ whole genome shotgun (WGS) entry which is preliminary data.</text>
</comment>
<feature type="chain" id="PRO_5043206707" description="Lipoprotein" evidence="1">
    <location>
        <begin position="25"/>
        <end position="112"/>
    </location>
</feature>
<organism evidence="2 3">
    <name type="scientific">Leptospira gomenensis</name>
    <dbReference type="NCBI Taxonomy" id="2484974"/>
    <lineage>
        <taxon>Bacteria</taxon>
        <taxon>Pseudomonadati</taxon>
        <taxon>Spirochaetota</taxon>
        <taxon>Spirochaetia</taxon>
        <taxon>Leptospirales</taxon>
        <taxon>Leptospiraceae</taxon>
        <taxon>Leptospira</taxon>
    </lineage>
</organism>
<proteinExistence type="predicted"/>
<dbReference type="EMBL" id="RQFA01000063">
    <property type="protein sequence ID" value="TGK31508.1"/>
    <property type="molecule type" value="Genomic_DNA"/>
</dbReference>